<feature type="domain" description="M23ase beta-sheet core" evidence="1">
    <location>
        <begin position="41"/>
        <end position="142"/>
    </location>
</feature>
<proteinExistence type="predicted"/>
<organism evidence="2 3">
    <name type="scientific">Peribacillus saganii</name>
    <dbReference type="NCBI Taxonomy" id="2303992"/>
    <lineage>
        <taxon>Bacteria</taxon>
        <taxon>Bacillati</taxon>
        <taxon>Bacillota</taxon>
        <taxon>Bacilli</taxon>
        <taxon>Bacillales</taxon>
        <taxon>Bacillaceae</taxon>
        <taxon>Peribacillus</taxon>
    </lineage>
</organism>
<dbReference type="CDD" id="cd12797">
    <property type="entry name" value="M23_peptidase"/>
    <property type="match status" value="1"/>
</dbReference>
<name>A0A372LQ59_9BACI</name>
<protein>
    <recommendedName>
        <fullName evidence="1">M23ase beta-sheet core domain-containing protein</fullName>
    </recommendedName>
</protein>
<dbReference type="InterPro" id="IPR023346">
    <property type="entry name" value="Lysozyme-like_dom_sf"/>
</dbReference>
<dbReference type="Proteomes" id="UP000264541">
    <property type="component" value="Unassembled WGS sequence"/>
</dbReference>
<dbReference type="OrthoDB" id="9787225at2"/>
<dbReference type="AlphaFoldDB" id="A0A372LQ59"/>
<dbReference type="InterPro" id="IPR016047">
    <property type="entry name" value="M23ase_b-sheet_dom"/>
</dbReference>
<dbReference type="Pfam" id="PF01551">
    <property type="entry name" value="Peptidase_M23"/>
    <property type="match status" value="1"/>
</dbReference>
<dbReference type="CDD" id="cd00442">
    <property type="entry name" value="Lyz-like"/>
    <property type="match status" value="1"/>
</dbReference>
<dbReference type="EMBL" id="QVTE01000016">
    <property type="protein sequence ID" value="RFU70345.1"/>
    <property type="molecule type" value="Genomic_DNA"/>
</dbReference>
<dbReference type="InterPro" id="IPR050570">
    <property type="entry name" value="Cell_wall_metabolism_enzyme"/>
</dbReference>
<dbReference type="PANTHER" id="PTHR21666">
    <property type="entry name" value="PEPTIDASE-RELATED"/>
    <property type="match status" value="1"/>
</dbReference>
<sequence length="298" mass="32082">MKFSSVGEGGGSVADYYLNNFRVSTPFSPGKGINDGWHASGHNGVDFAGKTAGAADGMKIPAVMGGKVINVFKNNKTAGNAIVVQGADGRVYQYNHMKNAPSYKVGDTIKQGQVLGLIGSTGRSSGPHLDLKISQGGKYVDPLKVIKSIQDASLKKNSGGVPVGNLKDINSEPVSSKGKASFPSSWKLNQATKAPGYQTYKSHLNEALKSGKIPADWVVDLTELVGRESTWNPSAKNPNSTAHGYGQFLKSTRADYEKKTGLNYNNPVHQIIMMAQYVKDRYGTPEKALAFWDKNNYY</sequence>
<dbReference type="SUPFAM" id="SSF53955">
    <property type="entry name" value="Lysozyme-like"/>
    <property type="match status" value="1"/>
</dbReference>
<dbReference type="PANTHER" id="PTHR21666:SF270">
    <property type="entry name" value="MUREIN HYDROLASE ACTIVATOR ENVC"/>
    <property type="match status" value="1"/>
</dbReference>
<dbReference type="InterPro" id="IPR011055">
    <property type="entry name" value="Dup_hybrid_motif"/>
</dbReference>
<dbReference type="Gene3D" id="2.70.70.10">
    <property type="entry name" value="Glucose Permease (Domain IIA)"/>
    <property type="match status" value="1"/>
</dbReference>
<accession>A0A372LQ59</accession>
<keyword evidence="3" id="KW-1185">Reference proteome</keyword>
<comment type="caution">
    <text evidence="2">The sequence shown here is derived from an EMBL/GenBank/DDBJ whole genome shotgun (WGS) entry which is preliminary data.</text>
</comment>
<evidence type="ECO:0000313" key="2">
    <source>
        <dbReference type="EMBL" id="RFU70345.1"/>
    </source>
</evidence>
<dbReference type="Gene3D" id="1.10.530.10">
    <property type="match status" value="1"/>
</dbReference>
<dbReference type="GO" id="GO:0004222">
    <property type="term" value="F:metalloendopeptidase activity"/>
    <property type="evidence" value="ECO:0007669"/>
    <property type="project" value="TreeGrafter"/>
</dbReference>
<evidence type="ECO:0000313" key="3">
    <source>
        <dbReference type="Proteomes" id="UP000264541"/>
    </source>
</evidence>
<dbReference type="SUPFAM" id="SSF51261">
    <property type="entry name" value="Duplicated hybrid motif"/>
    <property type="match status" value="1"/>
</dbReference>
<reference evidence="2 3" key="1">
    <citation type="submission" date="2018-08" db="EMBL/GenBank/DDBJ databases">
        <title>Bacillus chawlae sp. nov., Bacillus glennii sp. nov., and Bacillus saganii sp. nov. Isolated from the Vehicle Assembly Building at Kennedy Space Center where the Viking Spacecraft were Assembled.</title>
        <authorList>
            <person name="Seuylemezian A."/>
            <person name="Vaishampayan P."/>
        </authorList>
    </citation>
    <scope>NUCLEOTIDE SEQUENCE [LARGE SCALE GENOMIC DNA]</scope>
    <source>
        <strain evidence="2 3">V47-23a</strain>
    </source>
</reference>
<evidence type="ECO:0000259" key="1">
    <source>
        <dbReference type="Pfam" id="PF01551"/>
    </source>
</evidence>
<gene>
    <name evidence="2" type="ORF">D0469_07020</name>
</gene>